<dbReference type="Gene3D" id="3.40.50.200">
    <property type="entry name" value="Peptidase S8/S53 domain"/>
    <property type="match status" value="1"/>
</dbReference>
<dbReference type="EMBL" id="UZAE01012945">
    <property type="protein sequence ID" value="VDO07495.1"/>
    <property type="molecule type" value="Genomic_DNA"/>
</dbReference>
<evidence type="ECO:0000256" key="5">
    <source>
        <dbReference type="PROSITE-ProRule" id="PRU01240"/>
    </source>
</evidence>
<dbReference type="InterPro" id="IPR023828">
    <property type="entry name" value="Peptidase_S8_Ser-AS"/>
</dbReference>
<evidence type="ECO:0000313" key="7">
    <source>
        <dbReference type="EMBL" id="VDO07495.1"/>
    </source>
</evidence>
<sequence>MCLLLKGRNGLGNIFVWASGNGGRRGDSCAADGYVSSIYTLAVSSVTEDNKKPWYLEKCAAVLVSTYSSESGIVSFGFVTTDLNHGCTSQHTGTSASAPLAVGIIALMLEAKYVVFC</sequence>
<dbReference type="SUPFAM" id="SSF52743">
    <property type="entry name" value="Subtilisin-like"/>
    <property type="match status" value="1"/>
</dbReference>
<comment type="similarity">
    <text evidence="5">Belongs to the peptidase S8 family.</text>
</comment>
<evidence type="ECO:0000256" key="4">
    <source>
        <dbReference type="ARBA" id="ARBA00023157"/>
    </source>
</evidence>
<reference evidence="7 8" key="2">
    <citation type="submission" date="2018-11" db="EMBL/GenBank/DDBJ databases">
        <authorList>
            <consortium name="Pathogen Informatics"/>
        </authorList>
    </citation>
    <scope>NUCLEOTIDE SEQUENCE [LARGE SCALE GENOMIC DNA]</scope>
</reference>
<proteinExistence type="inferred from homology"/>
<name>A0A0R3TRL9_RODNA</name>
<keyword evidence="4" id="KW-1015">Disulfide bond</keyword>
<dbReference type="GO" id="GO:0016485">
    <property type="term" value="P:protein processing"/>
    <property type="evidence" value="ECO:0007669"/>
    <property type="project" value="TreeGrafter"/>
</dbReference>
<dbReference type="WBParaSite" id="HNAJ_0001024201-mRNA-1">
    <property type="protein sequence ID" value="HNAJ_0001024201-mRNA-1"/>
    <property type="gene ID" value="HNAJ_0001024201"/>
</dbReference>
<dbReference type="STRING" id="102285.A0A0R3TRL9"/>
<evidence type="ECO:0000313" key="8">
    <source>
        <dbReference type="Proteomes" id="UP000278807"/>
    </source>
</evidence>
<dbReference type="PANTHER" id="PTHR42884:SF23">
    <property type="entry name" value="FURIN-LIKE PROTEASE 2"/>
    <property type="match status" value="1"/>
</dbReference>
<organism evidence="9">
    <name type="scientific">Rodentolepis nana</name>
    <name type="common">Dwarf tapeworm</name>
    <name type="synonym">Hymenolepis nana</name>
    <dbReference type="NCBI Taxonomy" id="102285"/>
    <lineage>
        <taxon>Eukaryota</taxon>
        <taxon>Metazoa</taxon>
        <taxon>Spiralia</taxon>
        <taxon>Lophotrochozoa</taxon>
        <taxon>Platyhelminthes</taxon>
        <taxon>Cestoda</taxon>
        <taxon>Eucestoda</taxon>
        <taxon>Cyclophyllidea</taxon>
        <taxon>Hymenolepididae</taxon>
        <taxon>Rodentolepis</taxon>
    </lineage>
</organism>
<dbReference type="InterPro" id="IPR036852">
    <property type="entry name" value="Peptidase_S8/S53_dom_sf"/>
</dbReference>
<keyword evidence="2" id="KW-0378">Hydrolase</keyword>
<dbReference type="GO" id="GO:0004252">
    <property type="term" value="F:serine-type endopeptidase activity"/>
    <property type="evidence" value="ECO:0007669"/>
    <property type="project" value="InterPro"/>
</dbReference>
<evidence type="ECO:0000256" key="3">
    <source>
        <dbReference type="ARBA" id="ARBA00022825"/>
    </source>
</evidence>
<protein>
    <submittedName>
        <fullName evidence="9">Peptidase_S8 domain-containing protein</fullName>
    </submittedName>
</protein>
<keyword evidence="8" id="KW-1185">Reference proteome</keyword>
<dbReference type="Proteomes" id="UP000278807">
    <property type="component" value="Unassembled WGS sequence"/>
</dbReference>
<dbReference type="InterPro" id="IPR000209">
    <property type="entry name" value="Peptidase_S8/S53_dom"/>
</dbReference>
<dbReference type="GO" id="GO:0005802">
    <property type="term" value="C:trans-Golgi network"/>
    <property type="evidence" value="ECO:0007669"/>
    <property type="project" value="TreeGrafter"/>
</dbReference>
<feature type="domain" description="Peptidase S8/S53" evidence="6">
    <location>
        <begin position="7"/>
        <end position="111"/>
    </location>
</feature>
<evidence type="ECO:0000256" key="2">
    <source>
        <dbReference type="ARBA" id="ARBA00022801"/>
    </source>
</evidence>
<dbReference type="PROSITE" id="PS00138">
    <property type="entry name" value="SUBTILASE_SER"/>
    <property type="match status" value="1"/>
</dbReference>
<dbReference type="Pfam" id="PF00082">
    <property type="entry name" value="Peptidase_S8"/>
    <property type="match status" value="1"/>
</dbReference>
<dbReference type="AlphaFoldDB" id="A0A0R3TRL9"/>
<dbReference type="PANTHER" id="PTHR42884">
    <property type="entry name" value="PROPROTEIN CONVERTASE SUBTILISIN/KEXIN-RELATED"/>
    <property type="match status" value="1"/>
</dbReference>
<gene>
    <name evidence="7" type="ORF">HNAJ_LOCUS10237</name>
</gene>
<reference evidence="9" key="1">
    <citation type="submission" date="2017-02" db="UniProtKB">
        <authorList>
            <consortium name="WormBaseParasite"/>
        </authorList>
    </citation>
    <scope>IDENTIFICATION</scope>
</reference>
<dbReference type="GO" id="GO:0000139">
    <property type="term" value="C:Golgi membrane"/>
    <property type="evidence" value="ECO:0007669"/>
    <property type="project" value="TreeGrafter"/>
</dbReference>
<dbReference type="OrthoDB" id="300641at2759"/>
<dbReference type="PROSITE" id="PS51892">
    <property type="entry name" value="SUBTILASE"/>
    <property type="match status" value="1"/>
</dbReference>
<evidence type="ECO:0000259" key="6">
    <source>
        <dbReference type="Pfam" id="PF00082"/>
    </source>
</evidence>
<keyword evidence="3" id="KW-0720">Serine protease</keyword>
<evidence type="ECO:0000256" key="1">
    <source>
        <dbReference type="ARBA" id="ARBA00022670"/>
    </source>
</evidence>
<accession>A0A0R3TRL9</accession>
<keyword evidence="1" id="KW-0645">Protease</keyword>
<evidence type="ECO:0000313" key="9">
    <source>
        <dbReference type="WBParaSite" id="HNAJ_0001024201-mRNA-1"/>
    </source>
</evidence>
<comment type="caution">
    <text evidence="5">Lacks conserved residue(s) required for the propagation of feature annotation.</text>
</comment>